<dbReference type="Pfam" id="PF01300">
    <property type="entry name" value="Sua5_yciO_yrdC"/>
    <property type="match status" value="1"/>
</dbReference>
<dbReference type="EMBL" id="HBEJ01003274">
    <property type="protein sequence ID" value="CAD8362446.1"/>
    <property type="molecule type" value="Transcribed_RNA"/>
</dbReference>
<evidence type="ECO:0000256" key="3">
    <source>
        <dbReference type="SAM" id="Phobius"/>
    </source>
</evidence>
<reference evidence="5" key="1">
    <citation type="submission" date="2021-01" db="EMBL/GenBank/DDBJ databases">
        <authorList>
            <person name="Corre E."/>
            <person name="Pelletier E."/>
            <person name="Niang G."/>
            <person name="Scheremetjew M."/>
            <person name="Finn R."/>
            <person name="Kale V."/>
            <person name="Holt S."/>
            <person name="Cochrane G."/>
            <person name="Meng A."/>
            <person name="Brown T."/>
            <person name="Cohen L."/>
        </authorList>
    </citation>
    <scope>NUCLEOTIDE SEQUENCE</scope>
    <source>
        <strain evidence="5">CCMP3303</strain>
    </source>
</reference>
<name>A0A7S0AH78_9STRA</name>
<accession>A0A7S0AH78</accession>
<sequence length="342" mass="37504">MTTLTLGRERPCSWAFHPFHLILVLTIVSVSAFAPTPRPAQKIRYRHNKKDISPCSPASAFGHRHNQKIRHRCQNAISPCSLHAKRGGKGKSGGGGGGKQKGLKGIPDRLVEETLYIECESDGSDAWRCADITDILRRGGVGCLPTDTGYGFVTTIDSKAGLERILKMKGYLGCKKPLSLLCNDLATIDQYCYGIDRQTFKTLKAAFPGPYTIILPASSQLPKMMFLDNKGGKHSWARKSLGVRMPDDPVLRYVQEELGGTPLLVSSVPNERSEELGEEDEDDDIIGVAQLQSCRIDYGSSWCQQVDFVVDGGERPLEGSTIYDLTGEPTLLRHGLGDLDLV</sequence>
<organism evidence="5">
    <name type="scientific">Minutocellus polymorphus</name>
    <dbReference type="NCBI Taxonomy" id="265543"/>
    <lineage>
        <taxon>Eukaryota</taxon>
        <taxon>Sar</taxon>
        <taxon>Stramenopiles</taxon>
        <taxon>Ochrophyta</taxon>
        <taxon>Bacillariophyta</taxon>
        <taxon>Mediophyceae</taxon>
        <taxon>Cymatosirophycidae</taxon>
        <taxon>Cymatosirales</taxon>
        <taxon>Cymatosiraceae</taxon>
        <taxon>Minutocellus</taxon>
    </lineage>
</organism>
<evidence type="ECO:0000256" key="1">
    <source>
        <dbReference type="ARBA" id="ARBA00015492"/>
    </source>
</evidence>
<dbReference type="PANTHER" id="PTHR42828">
    <property type="entry name" value="DHBP SYNTHASE RIBB-LIKE ALPHA/BETA DOMAIN-CONTAINING PROTEIN"/>
    <property type="match status" value="1"/>
</dbReference>
<protein>
    <recommendedName>
        <fullName evidence="1">Threonylcarbamoyl-AMP synthase</fullName>
    </recommendedName>
</protein>
<gene>
    <name evidence="5" type="ORF">MPOL1434_LOCUS1936</name>
</gene>
<dbReference type="InterPro" id="IPR006070">
    <property type="entry name" value="Sua5-like_dom"/>
</dbReference>
<dbReference type="SUPFAM" id="SSF55821">
    <property type="entry name" value="YrdC/RibB"/>
    <property type="match status" value="1"/>
</dbReference>
<feature type="compositionally biased region" description="Gly residues" evidence="2">
    <location>
        <begin position="90"/>
        <end position="100"/>
    </location>
</feature>
<evidence type="ECO:0000256" key="2">
    <source>
        <dbReference type="SAM" id="MobiDB-lite"/>
    </source>
</evidence>
<dbReference type="AlphaFoldDB" id="A0A7S0AH78"/>
<dbReference type="Gene3D" id="3.90.870.10">
    <property type="entry name" value="DHBP synthase"/>
    <property type="match status" value="1"/>
</dbReference>
<dbReference type="PANTHER" id="PTHR42828:SF3">
    <property type="entry name" value="THREONYLCARBAMOYL-AMP SYNTHASE"/>
    <property type="match status" value="1"/>
</dbReference>
<keyword evidence="3" id="KW-0472">Membrane</keyword>
<dbReference type="PROSITE" id="PS51163">
    <property type="entry name" value="YRDC"/>
    <property type="match status" value="1"/>
</dbReference>
<feature type="region of interest" description="Disordered" evidence="2">
    <location>
        <begin position="81"/>
        <end position="103"/>
    </location>
</feature>
<dbReference type="InterPro" id="IPR052532">
    <property type="entry name" value="SUA5_domain"/>
</dbReference>
<dbReference type="InterPro" id="IPR017945">
    <property type="entry name" value="DHBP_synth_RibB-like_a/b_dom"/>
</dbReference>
<feature type="domain" description="YrdC-like" evidence="4">
    <location>
        <begin position="126"/>
        <end position="337"/>
    </location>
</feature>
<dbReference type="GO" id="GO:0003725">
    <property type="term" value="F:double-stranded RNA binding"/>
    <property type="evidence" value="ECO:0007669"/>
    <property type="project" value="InterPro"/>
</dbReference>
<evidence type="ECO:0000259" key="4">
    <source>
        <dbReference type="PROSITE" id="PS51163"/>
    </source>
</evidence>
<evidence type="ECO:0000313" key="5">
    <source>
        <dbReference type="EMBL" id="CAD8362446.1"/>
    </source>
</evidence>
<keyword evidence="3" id="KW-1133">Transmembrane helix</keyword>
<proteinExistence type="predicted"/>
<keyword evidence="3" id="KW-0812">Transmembrane</keyword>
<feature type="transmembrane region" description="Helical" evidence="3">
    <location>
        <begin position="14"/>
        <end position="34"/>
    </location>
</feature>